<dbReference type="AlphaFoldDB" id="A0A1E3X809"/>
<dbReference type="EMBL" id="MAYW01000097">
    <property type="protein sequence ID" value="ODS31732.1"/>
    <property type="molecule type" value="Genomic_DNA"/>
</dbReference>
<accession>A0A1E3X809</accession>
<sequence length="129" mass="14672">MKESEYNRLKKKIEVDYKEKLKALNLIWEMAGEKKSRKLTPTNISNGKKNLTKCVSEILEQKTGEFTAAKVANWVSESNPDIKEINIPSISNILKRMAQDGKIQVDTVGSGRNPTIYKKEDVSDKEIPF</sequence>
<evidence type="ECO:0000313" key="2">
    <source>
        <dbReference type="Proteomes" id="UP000094056"/>
    </source>
</evidence>
<gene>
    <name evidence="1" type="ORF">SCARUB_03129</name>
</gene>
<organism evidence="1 2">
    <name type="scientific">Candidatus Scalindua rubra</name>
    <dbReference type="NCBI Taxonomy" id="1872076"/>
    <lineage>
        <taxon>Bacteria</taxon>
        <taxon>Pseudomonadati</taxon>
        <taxon>Planctomycetota</taxon>
        <taxon>Candidatus Brocadiia</taxon>
        <taxon>Candidatus Brocadiales</taxon>
        <taxon>Candidatus Scalinduaceae</taxon>
        <taxon>Candidatus Scalindua</taxon>
    </lineage>
</organism>
<name>A0A1E3X809_9BACT</name>
<comment type="caution">
    <text evidence="1">The sequence shown here is derived from an EMBL/GenBank/DDBJ whole genome shotgun (WGS) entry which is preliminary data.</text>
</comment>
<evidence type="ECO:0000313" key="1">
    <source>
        <dbReference type="EMBL" id="ODS31732.1"/>
    </source>
</evidence>
<dbReference type="Proteomes" id="UP000094056">
    <property type="component" value="Unassembled WGS sequence"/>
</dbReference>
<proteinExistence type="predicted"/>
<reference evidence="1 2" key="1">
    <citation type="submission" date="2016-07" db="EMBL/GenBank/DDBJ databases">
        <title>Draft genome of Scalindua rubra, obtained from a brine-seawater interface in the Red Sea, sheds light on salt adaptation in anammox bacteria.</title>
        <authorList>
            <person name="Speth D.R."/>
            <person name="Lagkouvardos I."/>
            <person name="Wang Y."/>
            <person name="Qian P.-Y."/>
            <person name="Dutilh B.E."/>
            <person name="Jetten M.S."/>
        </authorList>
    </citation>
    <scope>NUCLEOTIDE SEQUENCE [LARGE SCALE GENOMIC DNA]</scope>
    <source>
        <strain evidence="1">BSI-1</strain>
    </source>
</reference>
<protein>
    <submittedName>
        <fullName evidence="1">Uncharacterized protein</fullName>
    </submittedName>
</protein>